<dbReference type="SMART" id="SM00487">
    <property type="entry name" value="DEXDc"/>
    <property type="match status" value="1"/>
</dbReference>
<dbReference type="NCBIfam" id="TIGR00348">
    <property type="entry name" value="hsdR"/>
    <property type="match status" value="1"/>
</dbReference>
<dbReference type="InterPro" id="IPR014001">
    <property type="entry name" value="Helicase_ATP-bd"/>
</dbReference>
<dbReference type="InterPro" id="IPR055180">
    <property type="entry name" value="HsdR_RecA-like_helicase_dom_2"/>
</dbReference>
<keyword evidence="8 10" id="KW-0067">ATP-binding</keyword>
<dbReference type="GO" id="GO:0003677">
    <property type="term" value="F:DNA binding"/>
    <property type="evidence" value="ECO:0007669"/>
    <property type="project" value="UniProtKB-KW"/>
</dbReference>
<dbReference type="EC" id="3.1.21.3" evidence="10"/>
<dbReference type="InterPro" id="IPR027417">
    <property type="entry name" value="P-loop_NTPase"/>
</dbReference>
<dbReference type="KEGG" id="pvac:HC248_02454"/>
<gene>
    <name evidence="12" type="primary">hsdR</name>
    <name evidence="12" type="ORF">HC248_02454</name>
</gene>
<evidence type="ECO:0000256" key="10">
    <source>
        <dbReference type="RuleBase" id="RU364115"/>
    </source>
</evidence>
<dbReference type="InterPro" id="IPR021810">
    <property type="entry name" value="T1RH-like_C"/>
</dbReference>
<comment type="similarity">
    <text evidence="2 10">Belongs to the HsdR family.</text>
</comment>
<comment type="function">
    <text evidence="10">Subunit R is required for both nuclease and ATPase activities, but not for modification.</text>
</comment>
<evidence type="ECO:0000256" key="6">
    <source>
        <dbReference type="ARBA" id="ARBA00022759"/>
    </source>
</evidence>
<evidence type="ECO:0000256" key="8">
    <source>
        <dbReference type="ARBA" id="ARBA00022840"/>
    </source>
</evidence>
<dbReference type="EMBL" id="CP051461">
    <property type="protein sequence ID" value="QJC57138.1"/>
    <property type="molecule type" value="Genomic_DNA"/>
</dbReference>
<feature type="domain" description="Helicase ATP-binding" evidence="11">
    <location>
        <begin position="282"/>
        <end position="467"/>
    </location>
</feature>
<sequence length="1029" mass="115490">MTEDQLEQEALAWLQDVGYSHRYGPDIAHDSPTPERNSYRQVILPFRLREAINRLNPSIPDAAREEAFKQVMDLGIPALLTANQYFHRLLVTGVPVQYQKDAETRGDFVRLIDWTTPEHNEWLAVNQFSIKGPRHTRRPDIILFVNGLPLVLIELKNPADEKADIWKAYDQIQTYKEQIPEVFQTNELLVISDGTEALLGSLSADPERFMAWRTIDGVALDPLGEFDDLQTLVRGVLAPHYLLDYLRYFVLFEDDGGIIKKIAGYHQFHAVRMAIVQVIKASSPGGSHKGGVVWHTQGSGKSITMTCFAARVMQEPVMENPTIVVITDRNDLDGQLFGVFSLAQDLLREQPVQATTRQDLRSKLGNRPSGGIVFATIQKFMPGEDEDFFPVLSERSNIVVIADEAHRTQYGFEAKLKGKPGQESYQVGYAQHLRDALPNATFVAFTGTPVSSEDRDTRAVFGDYIHVYDMQQAQKDGATVPIYFESRLAKLRLKDADMPLLDDEVDELAEDEEDSAQAKLKSRWAALEKVVGAEPRIASVAADLVAHFEARNSAQTGKAMVVAMSRDICVHLYNEIVKLRPDWHDADPELGAIKIVMTGSASDKALLRPHVYNAQVKKRLEKRFKDPVDPLRLVIVRDMWLTGFDAPCVHTLYVDKPMKGHNLMQAIARVNRVFKDKQGGLVVDYIGIGSELKAAVKEYTNSKGKGRPTVDVHEAFSLLMEKIDVLRAMLHGFDYSDFMSGGHKTHAGAANHVLGIKEGKRRFADVALAMSKAFTLCCTLDEAKAVREEVAFLQGVKVLLTKREATAGRRTDEQRELAIRQIISQAVVSDSVVDIFDAVGLDKPNIGLLDDEFLAQVSNLPEKNLAVELLERLLEGEIKSKFASNVVQNRKFSEMLASVIARYQNRSIETAQVMEELIEMAKKFREAATRGETLGLSEDEVLFYDALATNESAVRELTDETLKKIAHELTENLRQNLSVDWSERDSVRAKLRLMVKRILRKYKYPPDLQDAAVELVLQQAQALGENWSA</sequence>
<keyword evidence="9 10" id="KW-0238">DNA-binding</keyword>
<dbReference type="GO" id="GO:0009307">
    <property type="term" value="P:DNA restriction-modification system"/>
    <property type="evidence" value="ECO:0007669"/>
    <property type="project" value="UniProtKB-KW"/>
</dbReference>
<dbReference type="PANTHER" id="PTHR30195:SF15">
    <property type="entry name" value="TYPE I RESTRICTION ENZYME HINDI ENDONUCLEASE SUBUNIT"/>
    <property type="match status" value="1"/>
</dbReference>
<dbReference type="CDD" id="cd18030">
    <property type="entry name" value="DEXHc_RE_I_HsdR"/>
    <property type="match status" value="1"/>
</dbReference>
<keyword evidence="3" id="KW-0540">Nuclease</keyword>
<dbReference type="Gene3D" id="3.40.50.300">
    <property type="entry name" value="P-loop containing nucleotide triphosphate hydrolases"/>
    <property type="match status" value="3"/>
</dbReference>
<dbReference type="InterPro" id="IPR051268">
    <property type="entry name" value="Type-I_R_enzyme_R_subunit"/>
</dbReference>
<keyword evidence="6" id="KW-0255">Endonuclease</keyword>
<dbReference type="GO" id="GO:0009035">
    <property type="term" value="F:type I site-specific deoxyribonuclease activity"/>
    <property type="evidence" value="ECO:0007669"/>
    <property type="project" value="UniProtKB-EC"/>
</dbReference>
<dbReference type="AlphaFoldDB" id="A0A6H2HB84"/>
<comment type="subunit">
    <text evidence="10">The type I restriction/modification system is composed of three polypeptides R, M and S.</text>
</comment>
<dbReference type="RefSeq" id="WP_168922694.1">
    <property type="nucleotide sequence ID" value="NZ_CP051461.1"/>
</dbReference>
<dbReference type="Proteomes" id="UP000502041">
    <property type="component" value="Chromosome"/>
</dbReference>
<keyword evidence="13" id="KW-1185">Reference proteome</keyword>
<evidence type="ECO:0000256" key="7">
    <source>
        <dbReference type="ARBA" id="ARBA00022801"/>
    </source>
</evidence>
<comment type="catalytic activity">
    <reaction evidence="1 10">
        <text>Endonucleolytic cleavage of DNA to give random double-stranded fragments with terminal 5'-phosphates, ATP is simultaneously hydrolyzed.</text>
        <dbReference type="EC" id="3.1.21.3"/>
    </reaction>
</comment>
<dbReference type="SUPFAM" id="SSF52540">
    <property type="entry name" value="P-loop containing nucleoside triphosphate hydrolases"/>
    <property type="match status" value="2"/>
</dbReference>
<evidence type="ECO:0000256" key="1">
    <source>
        <dbReference type="ARBA" id="ARBA00000851"/>
    </source>
</evidence>
<evidence type="ECO:0000256" key="4">
    <source>
        <dbReference type="ARBA" id="ARBA00022741"/>
    </source>
</evidence>
<evidence type="ECO:0000256" key="2">
    <source>
        <dbReference type="ARBA" id="ARBA00008598"/>
    </source>
</evidence>
<dbReference type="Pfam" id="PF04313">
    <property type="entry name" value="HSDR_N"/>
    <property type="match status" value="1"/>
</dbReference>
<keyword evidence="5 10" id="KW-0680">Restriction system</keyword>
<dbReference type="Gene3D" id="3.90.1570.50">
    <property type="match status" value="1"/>
</dbReference>
<dbReference type="InterPro" id="IPR007409">
    <property type="entry name" value="Restrct_endonuc_type1_HsdR_N"/>
</dbReference>
<dbReference type="PROSITE" id="PS51192">
    <property type="entry name" value="HELICASE_ATP_BIND_1"/>
    <property type="match status" value="1"/>
</dbReference>
<organism evidence="12 13">
    <name type="scientific">Polaromonas vacuolata</name>
    <dbReference type="NCBI Taxonomy" id="37448"/>
    <lineage>
        <taxon>Bacteria</taxon>
        <taxon>Pseudomonadati</taxon>
        <taxon>Pseudomonadota</taxon>
        <taxon>Betaproteobacteria</taxon>
        <taxon>Burkholderiales</taxon>
        <taxon>Comamonadaceae</taxon>
        <taxon>Polaromonas</taxon>
    </lineage>
</organism>
<protein>
    <recommendedName>
        <fullName evidence="10">Type I restriction enzyme endonuclease subunit</fullName>
        <shortName evidence="10">R protein</shortName>
        <ecNumber evidence="10">3.1.21.3</ecNumber>
    </recommendedName>
</protein>
<keyword evidence="4 10" id="KW-0547">Nucleotide-binding</keyword>
<reference evidence="12 13" key="1">
    <citation type="submission" date="2020-04" db="EMBL/GenBank/DDBJ databases">
        <title>Complete genome of a Psychrophilic, Marine, Gas Vacuolate Bacterium Polaromonas vacuolata KCTC 22033T.</title>
        <authorList>
            <person name="Hwang K."/>
            <person name="Kim K.M."/>
        </authorList>
    </citation>
    <scope>NUCLEOTIDE SEQUENCE [LARGE SCALE GENOMIC DNA]</scope>
    <source>
        <strain evidence="12 13">KCTC 22033</strain>
    </source>
</reference>
<dbReference type="Pfam" id="PF18766">
    <property type="entry name" value="SWI2_SNF2"/>
    <property type="match status" value="1"/>
</dbReference>
<dbReference type="Pfam" id="PF11867">
    <property type="entry name" value="T1RH-like_C"/>
    <property type="match status" value="1"/>
</dbReference>
<evidence type="ECO:0000256" key="9">
    <source>
        <dbReference type="ARBA" id="ARBA00023125"/>
    </source>
</evidence>
<accession>A0A6H2HB84</accession>
<evidence type="ECO:0000313" key="12">
    <source>
        <dbReference type="EMBL" id="QJC57138.1"/>
    </source>
</evidence>
<dbReference type="GO" id="GO:0005524">
    <property type="term" value="F:ATP binding"/>
    <property type="evidence" value="ECO:0007669"/>
    <property type="project" value="UniProtKB-KW"/>
</dbReference>
<dbReference type="REBASE" id="395917">
    <property type="entry name" value="Pva22033ORF2457P"/>
</dbReference>
<dbReference type="InterPro" id="IPR040980">
    <property type="entry name" value="SWI2_SNF2"/>
</dbReference>
<dbReference type="CDD" id="cd18800">
    <property type="entry name" value="SF2_C_EcoR124I-like"/>
    <property type="match status" value="1"/>
</dbReference>
<dbReference type="InterPro" id="IPR004473">
    <property type="entry name" value="Restrct_endonuc_typeI_HsdR"/>
</dbReference>
<keyword evidence="7 10" id="KW-0378">Hydrolase</keyword>
<evidence type="ECO:0000313" key="13">
    <source>
        <dbReference type="Proteomes" id="UP000502041"/>
    </source>
</evidence>
<dbReference type="PANTHER" id="PTHR30195">
    <property type="entry name" value="TYPE I SITE-SPECIFIC DEOXYRIBONUCLEASE PROTEIN SUBUNIT M AND R"/>
    <property type="match status" value="1"/>
</dbReference>
<evidence type="ECO:0000259" key="11">
    <source>
        <dbReference type="PROSITE" id="PS51192"/>
    </source>
</evidence>
<dbReference type="CDD" id="cd22332">
    <property type="entry name" value="HsdR_N"/>
    <property type="match status" value="1"/>
</dbReference>
<proteinExistence type="inferred from homology"/>
<dbReference type="Pfam" id="PF22679">
    <property type="entry name" value="T1R_D3-like"/>
    <property type="match status" value="1"/>
</dbReference>
<evidence type="ECO:0000256" key="3">
    <source>
        <dbReference type="ARBA" id="ARBA00022722"/>
    </source>
</evidence>
<evidence type="ECO:0000256" key="5">
    <source>
        <dbReference type="ARBA" id="ARBA00022747"/>
    </source>
</evidence>
<name>A0A6H2HB84_9BURK</name>